<name>A0A9N7PL28_CLOSE</name>
<keyword evidence="4" id="KW-1185">Reference proteome</keyword>
<accession>A0A9N7PL28</accession>
<proteinExistence type="predicted"/>
<dbReference type="EMBL" id="CP023671">
    <property type="protein sequence ID" value="AYE34902.1"/>
    <property type="molecule type" value="Genomic_DNA"/>
</dbReference>
<evidence type="ECO:0000313" key="1">
    <source>
        <dbReference type="EMBL" id="AYE34902.1"/>
    </source>
</evidence>
<evidence type="ECO:0000313" key="2">
    <source>
        <dbReference type="EMBL" id="USS01495.1"/>
    </source>
</evidence>
<dbReference type="RefSeq" id="WP_066677104.1">
    <property type="nucleotide sequence ID" value="NZ_CABMIZ010000022.1"/>
</dbReference>
<gene>
    <name evidence="1" type="ORF">CP523_11045</name>
    <name evidence="2" type="ORF">NH397_03390</name>
</gene>
<dbReference type="GeneID" id="303561220"/>
<dbReference type="KEGG" id="csep:CP523_11045"/>
<organism evidence="1 3">
    <name type="scientific">Clostridium septicum</name>
    <dbReference type="NCBI Taxonomy" id="1504"/>
    <lineage>
        <taxon>Bacteria</taxon>
        <taxon>Bacillati</taxon>
        <taxon>Bacillota</taxon>
        <taxon>Clostridia</taxon>
        <taxon>Eubacteriales</taxon>
        <taxon>Clostridiaceae</taxon>
        <taxon>Clostridium</taxon>
    </lineage>
</organism>
<dbReference type="Proteomes" id="UP000280586">
    <property type="component" value="Chromosome"/>
</dbReference>
<dbReference type="Proteomes" id="UP001055437">
    <property type="component" value="Chromosome"/>
</dbReference>
<reference evidence="1 3" key="1">
    <citation type="submission" date="2017-09" db="EMBL/GenBank/DDBJ databases">
        <authorList>
            <person name="Thomas P."/>
            <person name="Seyboldt C."/>
        </authorList>
    </citation>
    <scope>NUCLEOTIDE SEQUENCE [LARGE SCALE GENOMIC DNA]</scope>
    <source>
        <strain evidence="1 3">DSM 7534</strain>
    </source>
</reference>
<evidence type="ECO:0000313" key="3">
    <source>
        <dbReference type="Proteomes" id="UP000280586"/>
    </source>
</evidence>
<protein>
    <submittedName>
        <fullName evidence="1">Uncharacterized protein</fullName>
    </submittedName>
</protein>
<evidence type="ECO:0000313" key="4">
    <source>
        <dbReference type="Proteomes" id="UP001055437"/>
    </source>
</evidence>
<dbReference type="EMBL" id="CP099799">
    <property type="protein sequence ID" value="USS01495.1"/>
    <property type="molecule type" value="Genomic_DNA"/>
</dbReference>
<reference evidence="2" key="2">
    <citation type="submission" date="2022-06" db="EMBL/GenBank/DDBJ databases">
        <authorList>
            <person name="Holder M.E."/>
            <person name="Ajami N.J."/>
            <person name="Petrosino J.F."/>
        </authorList>
    </citation>
    <scope>NUCLEOTIDE SEQUENCE</scope>
    <source>
        <strain evidence="2">RMA 8861</strain>
    </source>
</reference>
<dbReference type="AlphaFoldDB" id="A0A9N7PL28"/>
<sequence>MNFTKWLLTIIVLTLLTGVLFKFTTTALNIVIILSLISVLVDILIDSNTFHKGKIKNNF</sequence>